<reference evidence="2" key="2">
    <citation type="submission" date="2022-10" db="EMBL/GenBank/DDBJ databases">
        <authorList>
            <person name="Aronson H.S."/>
        </authorList>
    </citation>
    <scope>NUCLEOTIDE SEQUENCE</scope>
    <source>
        <strain evidence="2">RS19-109</strain>
    </source>
</reference>
<feature type="region of interest" description="Disordered" evidence="1">
    <location>
        <begin position="117"/>
        <end position="137"/>
    </location>
</feature>
<reference evidence="2" key="1">
    <citation type="journal article" date="2022" name="bioRxiv">
        <title>Thiovibrio frasassiensisgen. nov., sp. nov., an autotrophic, elemental sulfur disproportionating bacterium isolated from sulfidic karst sediment, and proposal of Thiovibrionaceae fam. nov.</title>
        <authorList>
            <person name="Aronson H."/>
            <person name="Thomas C."/>
            <person name="Bhattacharyya M."/>
            <person name="Eckstein S."/>
            <person name="Jensen S."/>
            <person name="Barco R."/>
            <person name="Macalady J."/>
            <person name="Amend J."/>
        </authorList>
    </citation>
    <scope>NUCLEOTIDE SEQUENCE</scope>
    <source>
        <strain evidence="2">RS19-109</strain>
    </source>
</reference>
<keyword evidence="3" id="KW-1185">Reference proteome</keyword>
<name>A0A9X4MK94_9BACT</name>
<dbReference type="EMBL" id="JAPHEH010000001">
    <property type="protein sequence ID" value="MDG4477073.1"/>
    <property type="molecule type" value="Genomic_DNA"/>
</dbReference>
<accession>A0A9X4MK94</accession>
<evidence type="ECO:0000313" key="3">
    <source>
        <dbReference type="Proteomes" id="UP001154240"/>
    </source>
</evidence>
<sequence>MEIVCLEIHQTRKFAKRLVAMAKAGKNERIVAARAERIIADLQRDPLHEEAECKRTRHGELRLNDCRKYDLSCGFRLIGLKRERRLIFTYIGSHDDCQRWIENNRDYQDEIDSEPVPLRAAETPGPEAALSTSEVERDEYEEELLARLDERLLREIFAGLCKNDSARQE</sequence>
<evidence type="ECO:0000313" key="2">
    <source>
        <dbReference type="EMBL" id="MDG4477073.1"/>
    </source>
</evidence>
<comment type="caution">
    <text evidence="2">The sequence shown here is derived from an EMBL/GenBank/DDBJ whole genome shotgun (WGS) entry which is preliminary data.</text>
</comment>
<evidence type="ECO:0000256" key="1">
    <source>
        <dbReference type="SAM" id="MobiDB-lite"/>
    </source>
</evidence>
<dbReference type="RefSeq" id="WP_307634038.1">
    <property type="nucleotide sequence ID" value="NZ_JAPHEH010000001.1"/>
</dbReference>
<dbReference type="Proteomes" id="UP001154240">
    <property type="component" value="Unassembled WGS sequence"/>
</dbReference>
<proteinExistence type="predicted"/>
<dbReference type="AlphaFoldDB" id="A0A9X4MK94"/>
<protein>
    <submittedName>
        <fullName evidence="2">Uncharacterized protein</fullName>
    </submittedName>
</protein>
<organism evidence="2 3">
    <name type="scientific">Thiovibrio frasassiensis</name>
    <dbReference type="NCBI Taxonomy" id="2984131"/>
    <lineage>
        <taxon>Bacteria</taxon>
        <taxon>Pseudomonadati</taxon>
        <taxon>Thermodesulfobacteriota</taxon>
        <taxon>Desulfobulbia</taxon>
        <taxon>Desulfobulbales</taxon>
        <taxon>Thiovibrionaceae</taxon>
        <taxon>Thiovibrio</taxon>
    </lineage>
</organism>
<gene>
    <name evidence="2" type="ORF">OLX77_13005</name>
</gene>